<accession>S4P078</accession>
<name>S4P078_9NEOP</name>
<feature type="non-terminal residue" evidence="1">
    <location>
        <position position="1"/>
    </location>
</feature>
<protein>
    <submittedName>
        <fullName evidence="1">Vrille</fullName>
    </submittedName>
</protein>
<reference evidence="1" key="2">
    <citation type="submission" date="2013-05" db="EMBL/GenBank/DDBJ databases">
        <authorList>
            <person name="Carter J.-M."/>
            <person name="Baker S.C."/>
            <person name="Pink R."/>
            <person name="Carter D.R.F."/>
            <person name="Collins A."/>
            <person name="Tomlin J."/>
            <person name="Gibbs M."/>
            <person name="Breuker C.J."/>
        </authorList>
    </citation>
    <scope>NUCLEOTIDE SEQUENCE</scope>
    <source>
        <tissue evidence="1">Ovary</tissue>
    </source>
</reference>
<reference evidence="1" key="1">
    <citation type="journal article" date="2013" name="BMC Genomics">
        <title>Unscrambling butterfly oogenesis.</title>
        <authorList>
            <person name="Carter J.M."/>
            <person name="Baker S.C."/>
            <person name="Pink R."/>
            <person name="Carter D.R."/>
            <person name="Collins A."/>
            <person name="Tomlin J."/>
            <person name="Gibbs M."/>
            <person name="Breuker C.J."/>
        </authorList>
    </citation>
    <scope>NUCLEOTIDE SEQUENCE</scope>
    <source>
        <tissue evidence="1">Ovary</tissue>
    </source>
</reference>
<sequence>ATRAHQLLLTQYKLGDHVAADDARPARIFTVVENICGNIVLLIGNYPNFENNVIISQKTANHKTVFGVVYNA</sequence>
<dbReference type="EMBL" id="GAIX01013075">
    <property type="protein sequence ID" value="JAA79485.1"/>
    <property type="molecule type" value="Transcribed_RNA"/>
</dbReference>
<evidence type="ECO:0000313" key="1">
    <source>
        <dbReference type="EMBL" id="JAA79485.1"/>
    </source>
</evidence>
<dbReference type="AlphaFoldDB" id="S4P078"/>
<organism evidence="1">
    <name type="scientific">Pararge aegeria</name>
    <name type="common">speckled wood butterfly</name>
    <dbReference type="NCBI Taxonomy" id="116150"/>
    <lineage>
        <taxon>Eukaryota</taxon>
        <taxon>Metazoa</taxon>
        <taxon>Ecdysozoa</taxon>
        <taxon>Arthropoda</taxon>
        <taxon>Hexapoda</taxon>
        <taxon>Insecta</taxon>
        <taxon>Pterygota</taxon>
        <taxon>Neoptera</taxon>
        <taxon>Endopterygota</taxon>
        <taxon>Lepidoptera</taxon>
        <taxon>Glossata</taxon>
        <taxon>Ditrysia</taxon>
        <taxon>Papilionoidea</taxon>
        <taxon>Nymphalidae</taxon>
        <taxon>Satyrinae</taxon>
        <taxon>Satyrini</taxon>
        <taxon>Parargina</taxon>
        <taxon>Pararge</taxon>
    </lineage>
</organism>
<proteinExistence type="predicted"/>